<evidence type="ECO:0000256" key="5">
    <source>
        <dbReference type="SAM" id="MobiDB-lite"/>
    </source>
</evidence>
<reference evidence="7 8" key="1">
    <citation type="submission" date="2024-01" db="EMBL/GenBank/DDBJ databases">
        <title>The complete chloroplast genome sequence of Lithospermum erythrorhizon: insights into the phylogenetic relationship among Boraginaceae species and the maternal lineages of purple gromwells.</title>
        <authorList>
            <person name="Okada T."/>
            <person name="Watanabe K."/>
        </authorList>
    </citation>
    <scope>NUCLEOTIDE SEQUENCE [LARGE SCALE GENOMIC DNA]</scope>
</reference>
<feature type="compositionally biased region" description="Polar residues" evidence="5">
    <location>
        <begin position="35"/>
        <end position="48"/>
    </location>
</feature>
<dbReference type="Proteomes" id="UP001454036">
    <property type="component" value="Unassembled WGS sequence"/>
</dbReference>
<feature type="domain" description="FLZ-type" evidence="6">
    <location>
        <begin position="263"/>
        <end position="307"/>
    </location>
</feature>
<comment type="similarity">
    <text evidence="1">Belongs to the FLZ family.</text>
</comment>
<evidence type="ECO:0000313" key="8">
    <source>
        <dbReference type="Proteomes" id="UP001454036"/>
    </source>
</evidence>
<feature type="region of interest" description="Disordered" evidence="5">
    <location>
        <begin position="26"/>
        <end position="48"/>
    </location>
</feature>
<dbReference type="PANTHER" id="PTHR46443:SF8">
    <property type="entry name" value="ZF-FLZ DOMAIN-CONTAINING PROTEIN-RELATED"/>
    <property type="match status" value="1"/>
</dbReference>
<accession>A0AAV3NM07</accession>
<evidence type="ECO:0000256" key="4">
    <source>
        <dbReference type="PROSITE-ProRule" id="PRU01131"/>
    </source>
</evidence>
<keyword evidence="3" id="KW-0862">Zinc</keyword>
<sequence>MFLYYYAIGFKELLVMLRNRSRSVSSKQAIVPDHNTPSKASQNQNQTNPISPIFLTGSPRFFNGFLARSLSDAMTPKSILDNQHFSNFVNIPLLDMPKSTPIASKVKKPTTNYKLDSEAIGLAIIDEIKECNNNICEPNRKLVSFGAKLKVEVPLPIDDISKSPPKSPAEFGIKNRNSPMLSHFGSFGFIKQAKPTDEKLSLTEMELSEDYTRVITHGPNPRTTHIFDNCIVDSCSCTSVGLPQLKTKHNCGSSPNIAETPSSFLSFCNTCKNKLQEGEDIYMYRGEKAFCSHECRGQEMLTEGYAD</sequence>
<keyword evidence="2" id="KW-0479">Metal-binding</keyword>
<dbReference type="GO" id="GO:0008270">
    <property type="term" value="F:zinc ion binding"/>
    <property type="evidence" value="ECO:0007669"/>
    <property type="project" value="UniProtKB-KW"/>
</dbReference>
<dbReference type="EMBL" id="BAABME010000172">
    <property type="protein sequence ID" value="GAA0140350.1"/>
    <property type="molecule type" value="Genomic_DNA"/>
</dbReference>
<evidence type="ECO:0000256" key="2">
    <source>
        <dbReference type="ARBA" id="ARBA00022723"/>
    </source>
</evidence>
<dbReference type="PROSITE" id="PS51795">
    <property type="entry name" value="ZF_FLZ"/>
    <property type="match status" value="1"/>
</dbReference>
<evidence type="ECO:0000259" key="6">
    <source>
        <dbReference type="PROSITE" id="PS51795"/>
    </source>
</evidence>
<keyword evidence="8" id="KW-1185">Reference proteome</keyword>
<organism evidence="7 8">
    <name type="scientific">Lithospermum erythrorhizon</name>
    <name type="common">Purple gromwell</name>
    <name type="synonym">Lithospermum officinale var. erythrorhizon</name>
    <dbReference type="NCBI Taxonomy" id="34254"/>
    <lineage>
        <taxon>Eukaryota</taxon>
        <taxon>Viridiplantae</taxon>
        <taxon>Streptophyta</taxon>
        <taxon>Embryophyta</taxon>
        <taxon>Tracheophyta</taxon>
        <taxon>Spermatophyta</taxon>
        <taxon>Magnoliopsida</taxon>
        <taxon>eudicotyledons</taxon>
        <taxon>Gunneridae</taxon>
        <taxon>Pentapetalae</taxon>
        <taxon>asterids</taxon>
        <taxon>lamiids</taxon>
        <taxon>Boraginales</taxon>
        <taxon>Boraginaceae</taxon>
        <taxon>Boraginoideae</taxon>
        <taxon>Lithospermeae</taxon>
        <taxon>Lithospermum</taxon>
    </lineage>
</organism>
<dbReference type="PANTHER" id="PTHR46443">
    <property type="entry name" value="FCS-LIKE ZINC FINGER 8"/>
    <property type="match status" value="1"/>
</dbReference>
<dbReference type="InterPro" id="IPR044593">
    <property type="entry name" value="FLZ8/MARD1"/>
</dbReference>
<feature type="zinc finger region" description="FLZ-type" evidence="4">
    <location>
        <begin position="263"/>
        <end position="307"/>
    </location>
</feature>
<evidence type="ECO:0000256" key="1">
    <source>
        <dbReference type="ARBA" id="ARBA00009374"/>
    </source>
</evidence>
<name>A0AAV3NM07_LITER</name>
<dbReference type="InterPro" id="IPR007650">
    <property type="entry name" value="Zf-FLZ_dom"/>
</dbReference>
<evidence type="ECO:0000313" key="7">
    <source>
        <dbReference type="EMBL" id="GAA0140350.1"/>
    </source>
</evidence>
<comment type="caution">
    <text evidence="7">The sequence shown here is derived from an EMBL/GenBank/DDBJ whole genome shotgun (WGS) entry which is preliminary data.</text>
</comment>
<dbReference type="AlphaFoldDB" id="A0AAV3NM07"/>
<protein>
    <recommendedName>
        <fullName evidence="6">FLZ-type domain-containing protein</fullName>
    </recommendedName>
</protein>
<gene>
    <name evidence="7" type="ORF">LIER_01715</name>
</gene>
<evidence type="ECO:0000256" key="3">
    <source>
        <dbReference type="ARBA" id="ARBA00022771"/>
    </source>
</evidence>
<keyword evidence="3" id="KW-0863">Zinc-finger</keyword>
<dbReference type="Pfam" id="PF04570">
    <property type="entry name" value="zf-FLZ"/>
    <property type="match status" value="1"/>
</dbReference>
<proteinExistence type="inferred from homology"/>